<reference evidence="2 3" key="1">
    <citation type="journal article" date="2012" name="Proc. Natl. Acad. Sci. U.S.A.">
        <title>Comparative genomics of Ceriporiopsis subvermispora and Phanerochaete chrysosporium provide insight into selective ligninolysis.</title>
        <authorList>
            <person name="Fernandez-Fueyo E."/>
            <person name="Ruiz-Duenas F.J."/>
            <person name="Ferreira P."/>
            <person name="Floudas D."/>
            <person name="Hibbett D.S."/>
            <person name="Canessa P."/>
            <person name="Larrondo L.F."/>
            <person name="James T.Y."/>
            <person name="Seelenfreund D."/>
            <person name="Lobos S."/>
            <person name="Polanco R."/>
            <person name="Tello M."/>
            <person name="Honda Y."/>
            <person name="Watanabe T."/>
            <person name="Watanabe T."/>
            <person name="Ryu J.S."/>
            <person name="Kubicek C.P."/>
            <person name="Schmoll M."/>
            <person name="Gaskell J."/>
            <person name="Hammel K.E."/>
            <person name="St John F.J."/>
            <person name="Vanden Wymelenberg A."/>
            <person name="Sabat G."/>
            <person name="Splinter BonDurant S."/>
            <person name="Syed K."/>
            <person name="Yadav J.S."/>
            <person name="Doddapaneni H."/>
            <person name="Subramanian V."/>
            <person name="Lavin J.L."/>
            <person name="Oguiza J.A."/>
            <person name="Perez G."/>
            <person name="Pisabarro A.G."/>
            <person name="Ramirez L."/>
            <person name="Santoyo F."/>
            <person name="Master E."/>
            <person name="Coutinho P.M."/>
            <person name="Henrissat B."/>
            <person name="Lombard V."/>
            <person name="Magnuson J.K."/>
            <person name="Kuees U."/>
            <person name="Hori C."/>
            <person name="Igarashi K."/>
            <person name="Samejima M."/>
            <person name="Held B.W."/>
            <person name="Barry K.W."/>
            <person name="LaButti K.M."/>
            <person name="Lapidus A."/>
            <person name="Lindquist E.A."/>
            <person name="Lucas S.M."/>
            <person name="Riley R."/>
            <person name="Salamov A.A."/>
            <person name="Hoffmeister D."/>
            <person name="Schwenk D."/>
            <person name="Hadar Y."/>
            <person name="Yarden O."/>
            <person name="de Vries R.P."/>
            <person name="Wiebenga A."/>
            <person name="Stenlid J."/>
            <person name="Eastwood D."/>
            <person name="Grigoriev I.V."/>
            <person name="Berka R.M."/>
            <person name="Blanchette R.A."/>
            <person name="Kersten P."/>
            <person name="Martinez A.T."/>
            <person name="Vicuna R."/>
            <person name="Cullen D."/>
        </authorList>
    </citation>
    <scope>NUCLEOTIDE SEQUENCE [LARGE SCALE GENOMIC DNA]</scope>
    <source>
        <strain evidence="2 3">B</strain>
    </source>
</reference>
<sequence>MGVQDSHYTRDYLITGRVDTAAPFVCRSWLNNTLHIFGGPVPKQQSGEVHKALFNLSKYQRAAGLRARVVAGPPEQLPVDIGCADIISKTTCEPVRQLTAKHLYGLVEQQRSLVHALRKGLVRRTPETEALREEQHSGGVVDTGQPEVKVCGDAGELPEREGHGDWDTGAPEQLSVAVEEGLVPEQRQLGAIGRREAQAKGRHDRSHGDYDRRGGDGGGSGRGLEREWGSRKGPKYVLDGPLEGTHHGIGRKHIEPFHNAVGVHHRWRNKATGKRATGAGPYHHAPVRWDNIPGGGYGGQPIYRAGTSGKATHTRNRTGSLAPSEQGRTERRPWILGLATSDAIHCAAARRRHGTAVPASSEAIHRAAARKRQGTARPRQIGRKQRFQREATQLAGQRLNSLGSGSDGTSEWAMTRAEREGTAVPATGAPVSGHRHGGDEGVVVNDAGTTEHRVGAWRRGGYEGAAPKVVSDRRRLGHAHAQSDFVDIPELDLWVAKEARALRGTSPETPALSLSTGRTTPPEPPTSPYSLTPCIRRPPPDSHGPGRSYSISTAPYPKHYNARKYGTPIWKGTFRCCLPGLWRLHTAFGLGSGFRKFRPGPDSGLQDGLGLARPGSTRACPAQLGLESPARHNTTRRSSLYAVKRDAVDRGSVIRGPGDVWVRLTSFYLVEGILLVTTVRDCIEVDKFTKGGAGDCSEEGIYRADSQTFEEEARSNSSEYAVAAYLSQNLKCCSYIDEINSKICLLIIIPNKWRAATRDYDATCYGTTGPTVGYGATVLRHYRALSSSHRFADAI</sequence>
<evidence type="ECO:0000256" key="1">
    <source>
        <dbReference type="SAM" id="MobiDB-lite"/>
    </source>
</evidence>
<evidence type="ECO:0000313" key="3">
    <source>
        <dbReference type="Proteomes" id="UP000016930"/>
    </source>
</evidence>
<dbReference type="AlphaFoldDB" id="M2QRZ9"/>
<dbReference type="EMBL" id="KB445793">
    <property type="protein sequence ID" value="EMD39863.1"/>
    <property type="molecule type" value="Genomic_DNA"/>
</dbReference>
<feature type="compositionally biased region" description="Basic and acidic residues" evidence="1">
    <location>
        <begin position="193"/>
        <end position="215"/>
    </location>
</feature>
<dbReference type="HOGENOM" id="CLU_353355_0_0_1"/>
<gene>
    <name evidence="2" type="ORF">CERSUDRAFT_71718</name>
</gene>
<organism evidence="2 3">
    <name type="scientific">Ceriporiopsis subvermispora (strain B)</name>
    <name type="common">White-rot fungus</name>
    <name type="synonym">Gelatoporia subvermispora</name>
    <dbReference type="NCBI Taxonomy" id="914234"/>
    <lineage>
        <taxon>Eukaryota</taxon>
        <taxon>Fungi</taxon>
        <taxon>Dikarya</taxon>
        <taxon>Basidiomycota</taxon>
        <taxon>Agaricomycotina</taxon>
        <taxon>Agaricomycetes</taxon>
        <taxon>Polyporales</taxon>
        <taxon>Gelatoporiaceae</taxon>
        <taxon>Gelatoporia</taxon>
    </lineage>
</organism>
<feature type="compositionally biased region" description="Polar residues" evidence="1">
    <location>
        <begin position="399"/>
        <end position="409"/>
    </location>
</feature>
<evidence type="ECO:0000313" key="2">
    <source>
        <dbReference type="EMBL" id="EMD39863.1"/>
    </source>
</evidence>
<proteinExistence type="predicted"/>
<feature type="compositionally biased region" description="Basic and acidic residues" evidence="1">
    <location>
        <begin position="127"/>
        <end position="136"/>
    </location>
</feature>
<keyword evidence="3" id="KW-1185">Reference proteome</keyword>
<feature type="region of interest" description="Disordered" evidence="1">
    <location>
        <begin position="191"/>
        <end position="236"/>
    </location>
</feature>
<feature type="region of interest" description="Disordered" evidence="1">
    <location>
        <begin position="505"/>
        <end position="549"/>
    </location>
</feature>
<accession>M2QRZ9</accession>
<feature type="region of interest" description="Disordered" evidence="1">
    <location>
        <begin position="127"/>
        <end position="148"/>
    </location>
</feature>
<name>M2QRZ9_CERS8</name>
<feature type="region of interest" description="Disordered" evidence="1">
    <location>
        <begin position="308"/>
        <end position="328"/>
    </location>
</feature>
<protein>
    <submittedName>
        <fullName evidence="2">Uncharacterized protein</fullName>
    </submittedName>
</protein>
<dbReference type="Proteomes" id="UP000016930">
    <property type="component" value="Unassembled WGS sequence"/>
</dbReference>
<feature type="region of interest" description="Disordered" evidence="1">
    <location>
        <begin position="399"/>
        <end position="446"/>
    </location>
</feature>